<dbReference type="AlphaFoldDB" id="A0A1I7TCK8"/>
<dbReference type="PANTHER" id="PTHR22743">
    <property type="entry name" value="MEPRIN/TRAF-LIKE MATH FAMILY-C.ELEGANS"/>
    <property type="match status" value="1"/>
</dbReference>
<evidence type="ECO:0000313" key="2">
    <source>
        <dbReference type="WBParaSite" id="Csp11.Scaffold581.g4591.t1"/>
    </source>
</evidence>
<sequence length="143" mass="16784">MNCLATEQELLKLAMKYEIAFQNELESRRGLRETDDQFLDHINRVIPITDVNVIEFLHLATRFLTPISRRRVERFLIADSKKSTIDKWKIAKEYKLENLKVKCHEEAQMAEDQNAALLVRLKETGQFPGVERKGISEKDQRIK</sequence>
<dbReference type="PANTHER" id="PTHR22743:SF165">
    <property type="entry name" value="BTB AND MATH DOMAIN CONTAINING-RELATED"/>
    <property type="match status" value="1"/>
</dbReference>
<accession>A0A1I7TCK8</accession>
<dbReference type="InterPro" id="IPR052664">
    <property type="entry name" value="BTB-MATH_domain_protein"/>
</dbReference>
<reference evidence="2" key="1">
    <citation type="submission" date="2016-11" db="UniProtKB">
        <authorList>
            <consortium name="WormBaseParasite"/>
        </authorList>
    </citation>
    <scope>IDENTIFICATION</scope>
</reference>
<protein>
    <submittedName>
        <fullName evidence="2">DUF3452 domain-containing protein</fullName>
    </submittedName>
</protein>
<name>A0A1I7TCK8_9PELO</name>
<dbReference type="WBParaSite" id="Csp11.Scaffold581.g4591.t1">
    <property type="protein sequence ID" value="Csp11.Scaffold581.g4591.t1"/>
    <property type="gene ID" value="Csp11.Scaffold581.g4591"/>
</dbReference>
<dbReference type="Proteomes" id="UP000095282">
    <property type="component" value="Unplaced"/>
</dbReference>
<organism evidence="1 2">
    <name type="scientific">Caenorhabditis tropicalis</name>
    <dbReference type="NCBI Taxonomy" id="1561998"/>
    <lineage>
        <taxon>Eukaryota</taxon>
        <taxon>Metazoa</taxon>
        <taxon>Ecdysozoa</taxon>
        <taxon>Nematoda</taxon>
        <taxon>Chromadorea</taxon>
        <taxon>Rhabditida</taxon>
        <taxon>Rhabditina</taxon>
        <taxon>Rhabditomorpha</taxon>
        <taxon>Rhabditoidea</taxon>
        <taxon>Rhabditidae</taxon>
        <taxon>Peloderinae</taxon>
        <taxon>Caenorhabditis</taxon>
    </lineage>
</organism>
<keyword evidence="1" id="KW-1185">Reference proteome</keyword>
<evidence type="ECO:0000313" key="1">
    <source>
        <dbReference type="Proteomes" id="UP000095282"/>
    </source>
</evidence>
<dbReference type="eggNOG" id="ENOG502TKJ5">
    <property type="taxonomic scope" value="Eukaryota"/>
</dbReference>
<proteinExistence type="predicted"/>